<proteinExistence type="predicted"/>
<dbReference type="EnsemblMetazoa" id="GPPI004588-RA">
    <property type="protein sequence ID" value="GPPI004588-PA"/>
    <property type="gene ID" value="GPPI004588"/>
</dbReference>
<name>A0A1B0AQ61_9MUSC</name>
<dbReference type="EMBL" id="JXJN01001689">
    <property type="status" value="NOT_ANNOTATED_CDS"/>
    <property type="molecule type" value="Genomic_DNA"/>
</dbReference>
<reference evidence="1" key="2">
    <citation type="submission" date="2020-05" db="UniProtKB">
        <authorList>
            <consortium name="EnsemblMetazoa"/>
        </authorList>
    </citation>
    <scope>IDENTIFICATION</scope>
    <source>
        <strain evidence="1">IAEA</strain>
    </source>
</reference>
<dbReference type="Proteomes" id="UP000092460">
    <property type="component" value="Unassembled WGS sequence"/>
</dbReference>
<evidence type="ECO:0000313" key="1">
    <source>
        <dbReference type="EnsemblMetazoa" id="GPPI004588-PA"/>
    </source>
</evidence>
<sequence>MATVVVVGLQTPYMVGQIFNRLLHNHIQLHYFNKIQYNTAKAYTCAKTSTWHDGPYKNT</sequence>
<dbReference type="AlphaFoldDB" id="A0A1B0AQ61"/>
<protein>
    <submittedName>
        <fullName evidence="1">Uncharacterized protein</fullName>
    </submittedName>
</protein>
<reference evidence="2" key="1">
    <citation type="submission" date="2015-01" db="EMBL/GenBank/DDBJ databases">
        <authorList>
            <person name="Aksoy S."/>
            <person name="Warren W."/>
            <person name="Wilson R.K."/>
        </authorList>
    </citation>
    <scope>NUCLEOTIDE SEQUENCE [LARGE SCALE GENOMIC DNA]</scope>
    <source>
        <strain evidence="2">IAEA</strain>
    </source>
</reference>
<accession>A0A1B0AQ61</accession>
<keyword evidence="2" id="KW-1185">Reference proteome</keyword>
<evidence type="ECO:0000313" key="2">
    <source>
        <dbReference type="Proteomes" id="UP000092460"/>
    </source>
</evidence>
<organism evidence="1 2">
    <name type="scientific">Glossina palpalis gambiensis</name>
    <dbReference type="NCBI Taxonomy" id="67801"/>
    <lineage>
        <taxon>Eukaryota</taxon>
        <taxon>Metazoa</taxon>
        <taxon>Ecdysozoa</taxon>
        <taxon>Arthropoda</taxon>
        <taxon>Hexapoda</taxon>
        <taxon>Insecta</taxon>
        <taxon>Pterygota</taxon>
        <taxon>Neoptera</taxon>
        <taxon>Endopterygota</taxon>
        <taxon>Diptera</taxon>
        <taxon>Brachycera</taxon>
        <taxon>Muscomorpha</taxon>
        <taxon>Hippoboscoidea</taxon>
        <taxon>Glossinidae</taxon>
        <taxon>Glossina</taxon>
    </lineage>
</organism>
<dbReference type="VEuPathDB" id="VectorBase:GPPI004588"/>